<evidence type="ECO:0000313" key="2">
    <source>
        <dbReference type="EMBL" id="PNT72770.1"/>
    </source>
</evidence>
<dbReference type="EMBL" id="CM000881">
    <property type="protein sequence ID" value="PNT72770.1"/>
    <property type="molecule type" value="Genomic_DNA"/>
</dbReference>
<feature type="compositionally biased region" description="Basic residues" evidence="1">
    <location>
        <begin position="58"/>
        <end position="67"/>
    </location>
</feature>
<gene>
    <name evidence="2" type="ORF">BRADI_2g48901v3</name>
</gene>
<organism evidence="2">
    <name type="scientific">Brachypodium distachyon</name>
    <name type="common">Purple false brome</name>
    <name type="synonym">Trachynia distachya</name>
    <dbReference type="NCBI Taxonomy" id="15368"/>
    <lineage>
        <taxon>Eukaryota</taxon>
        <taxon>Viridiplantae</taxon>
        <taxon>Streptophyta</taxon>
        <taxon>Embryophyta</taxon>
        <taxon>Tracheophyta</taxon>
        <taxon>Spermatophyta</taxon>
        <taxon>Magnoliopsida</taxon>
        <taxon>Liliopsida</taxon>
        <taxon>Poales</taxon>
        <taxon>Poaceae</taxon>
        <taxon>BOP clade</taxon>
        <taxon>Pooideae</taxon>
        <taxon>Stipodae</taxon>
        <taxon>Brachypodieae</taxon>
        <taxon>Brachypodium</taxon>
    </lineage>
</organism>
<keyword evidence="4" id="KW-1185">Reference proteome</keyword>
<reference evidence="2" key="2">
    <citation type="submission" date="2017-06" db="EMBL/GenBank/DDBJ databases">
        <title>WGS assembly of Brachypodium distachyon.</title>
        <authorList>
            <consortium name="The International Brachypodium Initiative"/>
            <person name="Lucas S."/>
            <person name="Harmon-Smith M."/>
            <person name="Lail K."/>
            <person name="Tice H."/>
            <person name="Grimwood J."/>
            <person name="Bruce D."/>
            <person name="Barry K."/>
            <person name="Shu S."/>
            <person name="Lindquist E."/>
            <person name="Wang M."/>
            <person name="Pitluck S."/>
            <person name="Vogel J.P."/>
            <person name="Garvin D.F."/>
            <person name="Mockler T.C."/>
            <person name="Schmutz J."/>
            <person name="Rokhsar D."/>
            <person name="Bevan M.W."/>
        </authorList>
    </citation>
    <scope>NUCLEOTIDE SEQUENCE</scope>
    <source>
        <strain evidence="2">Bd21</strain>
    </source>
</reference>
<name>A0A2K2DET0_BRADI</name>
<dbReference type="Proteomes" id="UP000008810">
    <property type="component" value="Chromosome 2"/>
</dbReference>
<evidence type="ECO:0000256" key="1">
    <source>
        <dbReference type="SAM" id="MobiDB-lite"/>
    </source>
</evidence>
<proteinExistence type="predicted"/>
<dbReference type="EnsemblPlants" id="PNT72770">
    <property type="protein sequence ID" value="PNT72770"/>
    <property type="gene ID" value="BRADI_2g48901v3"/>
</dbReference>
<reference evidence="3" key="3">
    <citation type="submission" date="2018-08" db="UniProtKB">
        <authorList>
            <consortium name="EnsemblPlants"/>
        </authorList>
    </citation>
    <scope>IDENTIFICATION</scope>
    <source>
        <strain evidence="3">cv. Bd21</strain>
    </source>
</reference>
<dbReference type="InParanoid" id="A0A2K2DET0"/>
<feature type="region of interest" description="Disordered" evidence="1">
    <location>
        <begin position="41"/>
        <end position="132"/>
    </location>
</feature>
<accession>A0A2K2DET0</accession>
<evidence type="ECO:0000313" key="4">
    <source>
        <dbReference type="Proteomes" id="UP000008810"/>
    </source>
</evidence>
<reference evidence="2 3" key="1">
    <citation type="journal article" date="2010" name="Nature">
        <title>Genome sequencing and analysis of the model grass Brachypodium distachyon.</title>
        <authorList>
            <consortium name="International Brachypodium Initiative"/>
        </authorList>
    </citation>
    <scope>NUCLEOTIDE SEQUENCE [LARGE SCALE GENOMIC DNA]</scope>
    <source>
        <strain evidence="2 3">Bd21</strain>
    </source>
</reference>
<evidence type="ECO:0000313" key="3">
    <source>
        <dbReference type="EnsemblPlants" id="PNT72770"/>
    </source>
</evidence>
<dbReference type="Gramene" id="PNT72770">
    <property type="protein sequence ID" value="PNT72770"/>
    <property type="gene ID" value="BRADI_2g48901v3"/>
</dbReference>
<sequence length="208" mass="23384">MLIAAHFPRFFHVLRSETGRYRLVRLPANYIDATAKSPNHRSFSLFSLSPRAPPAGLHRPRQHRRTRSPQLPPRSPTRSPWLQSCSRSRTAPPQRSPTNSTPWDPAIGLPPCTESFRAAAPHGPRRPPPHLRAATTGLRRRVNIATPREAPLTVQPVRRHPRALRAPRCEPVRPHPGNSTVARLPGVELCIRYSKGLKRTQKTGTQKV</sequence>
<protein>
    <submittedName>
        <fullName evidence="2 3">Uncharacterized protein</fullName>
    </submittedName>
</protein>
<dbReference type="AlphaFoldDB" id="A0A2K2DET0"/>
<feature type="compositionally biased region" description="Polar residues" evidence="1">
    <location>
        <begin position="76"/>
        <end position="102"/>
    </location>
</feature>